<protein>
    <submittedName>
        <fullName evidence="1">Uncharacterized protein</fullName>
    </submittedName>
</protein>
<organism evidence="1 2">
    <name type="scientific">Elysia marginata</name>
    <dbReference type="NCBI Taxonomy" id="1093978"/>
    <lineage>
        <taxon>Eukaryota</taxon>
        <taxon>Metazoa</taxon>
        <taxon>Spiralia</taxon>
        <taxon>Lophotrochozoa</taxon>
        <taxon>Mollusca</taxon>
        <taxon>Gastropoda</taxon>
        <taxon>Heterobranchia</taxon>
        <taxon>Euthyneura</taxon>
        <taxon>Panpulmonata</taxon>
        <taxon>Sacoglossa</taxon>
        <taxon>Placobranchoidea</taxon>
        <taxon>Plakobranchidae</taxon>
        <taxon>Elysia</taxon>
    </lineage>
</organism>
<gene>
    <name evidence="1" type="ORF">ElyMa_007043300</name>
</gene>
<evidence type="ECO:0000313" key="2">
    <source>
        <dbReference type="Proteomes" id="UP000762676"/>
    </source>
</evidence>
<proteinExistence type="predicted"/>
<dbReference type="EMBL" id="BMAT01014090">
    <property type="protein sequence ID" value="GFS26092.1"/>
    <property type="molecule type" value="Genomic_DNA"/>
</dbReference>
<reference evidence="1 2" key="1">
    <citation type="journal article" date="2021" name="Elife">
        <title>Chloroplast acquisition without the gene transfer in kleptoplastic sea slugs, Plakobranchus ocellatus.</title>
        <authorList>
            <person name="Maeda T."/>
            <person name="Takahashi S."/>
            <person name="Yoshida T."/>
            <person name="Shimamura S."/>
            <person name="Takaki Y."/>
            <person name="Nagai Y."/>
            <person name="Toyoda A."/>
            <person name="Suzuki Y."/>
            <person name="Arimoto A."/>
            <person name="Ishii H."/>
            <person name="Satoh N."/>
            <person name="Nishiyama T."/>
            <person name="Hasebe M."/>
            <person name="Maruyama T."/>
            <person name="Minagawa J."/>
            <person name="Obokata J."/>
            <person name="Shigenobu S."/>
        </authorList>
    </citation>
    <scope>NUCLEOTIDE SEQUENCE [LARGE SCALE GENOMIC DNA]</scope>
</reference>
<dbReference type="Proteomes" id="UP000762676">
    <property type="component" value="Unassembled WGS sequence"/>
</dbReference>
<evidence type="ECO:0000313" key="1">
    <source>
        <dbReference type="EMBL" id="GFS26092.1"/>
    </source>
</evidence>
<accession>A0AAV4JX36</accession>
<name>A0AAV4JX36_9GAST</name>
<dbReference type="AlphaFoldDB" id="A0AAV4JX36"/>
<keyword evidence="2" id="KW-1185">Reference proteome</keyword>
<comment type="caution">
    <text evidence="1">The sequence shown here is derived from an EMBL/GenBank/DDBJ whole genome shotgun (WGS) entry which is preliminary data.</text>
</comment>
<sequence>MALYEDDLSRQGRISSILNRITTYQAGMAPNVSDVETGKGKAVSSLL</sequence>